<dbReference type="AlphaFoldDB" id="A0A8J4A3N4"/>
<evidence type="ECO:0000313" key="2">
    <source>
        <dbReference type="Proteomes" id="UP000635606"/>
    </source>
</evidence>
<name>A0A8J4A3N4_9ACTN</name>
<reference evidence="1" key="1">
    <citation type="submission" date="2021-01" db="EMBL/GenBank/DDBJ databases">
        <title>Whole genome shotgun sequence of Virgisporangium ochraceum NBRC 16418.</title>
        <authorList>
            <person name="Komaki H."/>
            <person name="Tamura T."/>
        </authorList>
    </citation>
    <scope>NUCLEOTIDE SEQUENCE</scope>
    <source>
        <strain evidence="1">NBRC 16418</strain>
    </source>
</reference>
<proteinExistence type="predicted"/>
<comment type="caution">
    <text evidence="1">The sequence shown here is derived from an EMBL/GenBank/DDBJ whole genome shotgun (WGS) entry which is preliminary data.</text>
</comment>
<sequence length="170" mass="18866">MGAGRDRTRVAERAKAIFETSAVVTANDLVLWWIMNVAECVTRSCTTGWLDWTHGELWLTSTGLIRRRLSLQATRAHGLGPTVAEPLERADVAAFDLEGLLAEHPTNKVIAFSDIAHARLVRGLTTHGLRLRTLDGRRHKLLWLARDPAYQILSKALATTLGERLHRTGA</sequence>
<evidence type="ECO:0000313" key="1">
    <source>
        <dbReference type="EMBL" id="GIJ75242.1"/>
    </source>
</evidence>
<dbReference type="EMBL" id="BOPH01000152">
    <property type="protein sequence ID" value="GIJ75242.1"/>
    <property type="molecule type" value="Genomic_DNA"/>
</dbReference>
<dbReference type="Proteomes" id="UP000635606">
    <property type="component" value="Unassembled WGS sequence"/>
</dbReference>
<accession>A0A8J4A3N4</accession>
<keyword evidence="2" id="KW-1185">Reference proteome</keyword>
<organism evidence="1 2">
    <name type="scientific">Virgisporangium ochraceum</name>
    <dbReference type="NCBI Taxonomy" id="65505"/>
    <lineage>
        <taxon>Bacteria</taxon>
        <taxon>Bacillati</taxon>
        <taxon>Actinomycetota</taxon>
        <taxon>Actinomycetes</taxon>
        <taxon>Micromonosporales</taxon>
        <taxon>Micromonosporaceae</taxon>
        <taxon>Virgisporangium</taxon>
    </lineage>
</organism>
<gene>
    <name evidence="1" type="ORF">Voc01_101590</name>
</gene>
<dbReference type="RefSeq" id="WP_203935012.1">
    <property type="nucleotide sequence ID" value="NZ_BOPH01000152.1"/>
</dbReference>
<protein>
    <submittedName>
        <fullName evidence="1">Uncharacterized protein</fullName>
    </submittedName>
</protein>